<organism evidence="1">
    <name type="scientific">marine metagenome</name>
    <dbReference type="NCBI Taxonomy" id="408172"/>
    <lineage>
        <taxon>unclassified sequences</taxon>
        <taxon>metagenomes</taxon>
        <taxon>ecological metagenomes</taxon>
    </lineage>
</organism>
<dbReference type="AlphaFoldDB" id="A0A383C730"/>
<evidence type="ECO:0000313" key="1">
    <source>
        <dbReference type="EMBL" id="SVE28004.1"/>
    </source>
</evidence>
<dbReference type="EMBL" id="UINC01206395">
    <property type="protein sequence ID" value="SVE28004.1"/>
    <property type="molecule type" value="Genomic_DNA"/>
</dbReference>
<sequence length="52" mass="5949">SFDGDLDRSASFGFLLYPIQRMETRLLGKIRLPFGTSLLAFVDKPPRCHHLD</sequence>
<reference evidence="1" key="1">
    <citation type="submission" date="2018-05" db="EMBL/GenBank/DDBJ databases">
        <authorList>
            <person name="Lanie J.A."/>
            <person name="Ng W.-L."/>
            <person name="Kazmierczak K.M."/>
            <person name="Andrzejewski T.M."/>
            <person name="Davidsen T.M."/>
            <person name="Wayne K.J."/>
            <person name="Tettelin H."/>
            <person name="Glass J.I."/>
            <person name="Rusch D."/>
            <person name="Podicherti R."/>
            <person name="Tsui H.-C.T."/>
            <person name="Winkler M.E."/>
        </authorList>
    </citation>
    <scope>NUCLEOTIDE SEQUENCE</scope>
</reference>
<gene>
    <name evidence="1" type="ORF">METZ01_LOCUS480858</name>
</gene>
<name>A0A383C730_9ZZZZ</name>
<accession>A0A383C730</accession>
<feature type="non-terminal residue" evidence="1">
    <location>
        <position position="1"/>
    </location>
</feature>
<proteinExistence type="predicted"/>
<protein>
    <submittedName>
        <fullName evidence="1">Uncharacterized protein</fullName>
    </submittedName>
</protein>